<accession>A0A2X1AUI7</accession>
<organism evidence="2 3">
    <name type="scientific">Brevundimonas diminuta</name>
    <name type="common">Pseudomonas diminuta</name>
    <dbReference type="NCBI Taxonomy" id="293"/>
    <lineage>
        <taxon>Bacteria</taxon>
        <taxon>Pseudomonadati</taxon>
        <taxon>Pseudomonadota</taxon>
        <taxon>Alphaproteobacteria</taxon>
        <taxon>Caulobacterales</taxon>
        <taxon>Caulobacteraceae</taxon>
        <taxon>Brevundimonas</taxon>
    </lineage>
</organism>
<dbReference type="RefSeq" id="WP_128114787.1">
    <property type="nucleotide sequence ID" value="NZ_JBITVV010000002.1"/>
</dbReference>
<reference evidence="2 3" key="1">
    <citation type="submission" date="2018-06" db="EMBL/GenBank/DDBJ databases">
        <authorList>
            <consortium name="Pathogen Informatics"/>
            <person name="Doyle S."/>
        </authorList>
    </citation>
    <scope>NUCLEOTIDE SEQUENCE [LARGE SCALE GENOMIC DNA]</scope>
    <source>
        <strain evidence="2 3">NCTC11165</strain>
    </source>
</reference>
<keyword evidence="1" id="KW-0472">Membrane</keyword>
<sequence length="114" mass="12305">MTDAGRLAMVRAVHTLIYVVMSAACFAVLYAGLTGARGPWLWVALTLVVLETIVFVGCGMKCPLTAVAVRYGARIDGPYDTYFPERCTRHTLTVFGPLILAGLALNLLRAFGLI</sequence>
<name>A0A2X1AUI7_BREDI</name>
<protein>
    <recommendedName>
        <fullName evidence="4">DUF2784 domain-containing protein</fullName>
    </recommendedName>
</protein>
<dbReference type="EMBL" id="UAQM01000001">
    <property type="protein sequence ID" value="SPU42164.1"/>
    <property type="molecule type" value="Genomic_DNA"/>
</dbReference>
<keyword evidence="1" id="KW-0812">Transmembrane</keyword>
<dbReference type="AlphaFoldDB" id="A0A2X1AUI7"/>
<evidence type="ECO:0000256" key="1">
    <source>
        <dbReference type="SAM" id="Phobius"/>
    </source>
</evidence>
<evidence type="ECO:0008006" key="4">
    <source>
        <dbReference type="Google" id="ProtNLM"/>
    </source>
</evidence>
<feature type="transmembrane region" description="Helical" evidence="1">
    <location>
        <begin position="39"/>
        <end position="60"/>
    </location>
</feature>
<keyword evidence="1" id="KW-1133">Transmembrane helix</keyword>
<feature type="transmembrane region" description="Helical" evidence="1">
    <location>
        <begin position="12"/>
        <end position="33"/>
    </location>
</feature>
<evidence type="ECO:0000313" key="2">
    <source>
        <dbReference type="EMBL" id="SPU42164.1"/>
    </source>
</evidence>
<gene>
    <name evidence="2" type="ORF">NCTC11165_00305</name>
</gene>
<dbReference type="Proteomes" id="UP000250358">
    <property type="component" value="Unassembled WGS sequence"/>
</dbReference>
<dbReference type="PROSITE" id="PS51257">
    <property type="entry name" value="PROKAR_LIPOPROTEIN"/>
    <property type="match status" value="1"/>
</dbReference>
<proteinExistence type="predicted"/>
<evidence type="ECO:0000313" key="3">
    <source>
        <dbReference type="Proteomes" id="UP000250358"/>
    </source>
</evidence>
<feature type="transmembrane region" description="Helical" evidence="1">
    <location>
        <begin position="92"/>
        <end position="111"/>
    </location>
</feature>